<dbReference type="AlphaFoldDB" id="X1SKP4"/>
<proteinExistence type="predicted"/>
<gene>
    <name evidence="3" type="ORF">S12H4_36739</name>
</gene>
<reference evidence="3" key="1">
    <citation type="journal article" date="2014" name="Front. Microbiol.">
        <title>High frequency of phylogenetically diverse reductive dehalogenase-homologous genes in deep subseafloor sedimentary metagenomes.</title>
        <authorList>
            <person name="Kawai M."/>
            <person name="Futagami T."/>
            <person name="Toyoda A."/>
            <person name="Takaki Y."/>
            <person name="Nishi S."/>
            <person name="Hori S."/>
            <person name="Arai W."/>
            <person name="Tsubouchi T."/>
            <person name="Morono Y."/>
            <person name="Uchiyama I."/>
            <person name="Ito T."/>
            <person name="Fujiyama A."/>
            <person name="Inagaki F."/>
            <person name="Takami H."/>
        </authorList>
    </citation>
    <scope>NUCLEOTIDE SEQUENCE</scope>
    <source>
        <strain evidence="3">Expedition CK06-06</strain>
    </source>
</reference>
<dbReference type="PANTHER" id="PTHR30535">
    <property type="entry name" value="VITAMIN B12-BINDING PROTEIN"/>
    <property type="match status" value="1"/>
</dbReference>
<name>X1SKP4_9ZZZZ</name>
<dbReference type="PROSITE" id="PS50983">
    <property type="entry name" value="FE_B12_PBP"/>
    <property type="match status" value="1"/>
</dbReference>
<evidence type="ECO:0000259" key="2">
    <source>
        <dbReference type="PROSITE" id="PS50983"/>
    </source>
</evidence>
<protein>
    <recommendedName>
        <fullName evidence="2">Fe/B12 periplasmic-binding domain-containing protein</fullName>
    </recommendedName>
</protein>
<dbReference type="Gene3D" id="3.40.50.1980">
    <property type="entry name" value="Nitrogenase molybdenum iron protein domain"/>
    <property type="match status" value="2"/>
</dbReference>
<dbReference type="GO" id="GO:0071281">
    <property type="term" value="P:cellular response to iron ion"/>
    <property type="evidence" value="ECO:0007669"/>
    <property type="project" value="TreeGrafter"/>
</dbReference>
<dbReference type="PANTHER" id="PTHR30535:SF34">
    <property type="entry name" value="MOLYBDATE-BINDING PROTEIN MOLA"/>
    <property type="match status" value="1"/>
</dbReference>
<organism evidence="3">
    <name type="scientific">marine sediment metagenome</name>
    <dbReference type="NCBI Taxonomy" id="412755"/>
    <lineage>
        <taxon>unclassified sequences</taxon>
        <taxon>metagenomes</taxon>
        <taxon>ecological metagenomes</taxon>
    </lineage>
</organism>
<dbReference type="EMBL" id="BARW01021928">
    <property type="protein sequence ID" value="GAI93612.1"/>
    <property type="molecule type" value="Genomic_DNA"/>
</dbReference>
<dbReference type="SUPFAM" id="SSF53807">
    <property type="entry name" value="Helical backbone' metal receptor"/>
    <property type="match status" value="1"/>
</dbReference>
<dbReference type="InterPro" id="IPR002491">
    <property type="entry name" value="ABC_transptr_periplasmic_BD"/>
</dbReference>
<dbReference type="Pfam" id="PF01497">
    <property type="entry name" value="Peripla_BP_2"/>
    <property type="match status" value="1"/>
</dbReference>
<dbReference type="NCBIfam" id="NF038402">
    <property type="entry name" value="TroA_like"/>
    <property type="match status" value="1"/>
</dbReference>
<feature type="non-terminal residue" evidence="3">
    <location>
        <position position="1"/>
    </location>
</feature>
<sequence>GVTDVCKYPPEATAKPHVGTFPMPNIEQIVMLKPDLIILLPSYGETIDKFESLGLRMLVVKNDSIQDVLGSIREIATVTGADEAGQVLTDEMAQQLERLREQRESRPRRRVLFVVGKNPGTLQQMYAVGPGTFLDEMLQAAGGTNILADAPSSYPIVSKEEIITRDPEVILDASIGEKSSEEQRRINLQLWNQLQTVSAVKFQRIHFIEDPQITIPGPRIPENINYLMRLIYKDAPEKLDYKPGEPKLHGD</sequence>
<dbReference type="InterPro" id="IPR050902">
    <property type="entry name" value="ABC_Transporter_SBP"/>
</dbReference>
<feature type="domain" description="Fe/B12 periplasmic-binding" evidence="2">
    <location>
        <begin position="1"/>
        <end position="235"/>
    </location>
</feature>
<evidence type="ECO:0000256" key="1">
    <source>
        <dbReference type="ARBA" id="ARBA00022729"/>
    </source>
</evidence>
<evidence type="ECO:0000313" key="3">
    <source>
        <dbReference type="EMBL" id="GAI93612.1"/>
    </source>
</evidence>
<keyword evidence="1" id="KW-0732">Signal</keyword>
<dbReference type="InterPro" id="IPR054828">
    <property type="entry name" value="Vit_B12_bind_prot"/>
</dbReference>
<comment type="caution">
    <text evidence="3">The sequence shown here is derived from an EMBL/GenBank/DDBJ whole genome shotgun (WGS) entry which is preliminary data.</text>
</comment>
<accession>X1SKP4</accession>